<dbReference type="EMBL" id="CTEE01000002">
    <property type="protein sequence ID" value="CQD23815.1"/>
    <property type="molecule type" value="Genomic_DNA"/>
</dbReference>
<dbReference type="InterPro" id="IPR016161">
    <property type="entry name" value="Ald_DH/histidinol_DH"/>
</dbReference>
<dbReference type="GO" id="GO:0009450">
    <property type="term" value="P:gamma-aminobutyric acid catabolic process"/>
    <property type="evidence" value="ECO:0007669"/>
    <property type="project" value="TreeGrafter"/>
</dbReference>
<evidence type="ECO:0000256" key="1">
    <source>
        <dbReference type="ARBA" id="ARBA00009986"/>
    </source>
</evidence>
<accession>A0A0E4H2U5</accession>
<organism evidence="6 7">
    <name type="scientific">Mycobacterium lentiflavum</name>
    <dbReference type="NCBI Taxonomy" id="141349"/>
    <lineage>
        <taxon>Bacteria</taxon>
        <taxon>Bacillati</taxon>
        <taxon>Actinomycetota</taxon>
        <taxon>Actinomycetes</taxon>
        <taxon>Mycobacteriales</taxon>
        <taxon>Mycobacteriaceae</taxon>
        <taxon>Mycobacterium</taxon>
        <taxon>Mycobacterium simiae complex</taxon>
    </lineage>
</organism>
<sequence length="491" mass="52371">MPRTTTVNFPGSARHHTIPTGLHVNGEWIDLEDTFDVVDPATGEAFASVSDGTKAHARAALDAAHAAQTSWADLAPRVRGDLAHAVHRLLIERADAFIDLMVLESGKPRSEAIGEMALTLDFVKWLAEQAAHVHGSFSRGSRGNFRIIATTQPVGPSLLISPWNFPLLVPGRKVAAALAAGCTAILKPAEQTPLTSALLMQTIVDAGIPPGVINLVHTTRPGELSTELMGDQRLRKVSFTGSISVGSLMMSQAARNIISVQLELGGNSPFIVLDDADVQTAVAECVAAKFRNAGQACVAANRIILQRRIAEEFTELFVDEVRKLVVGPGYRQGVDVGPMISEKQRHAISRTVEKVSAEKADALVGGKPIGGDGYFFEPTVLAMRDTAPEFSCQELFAPVAPLYVVDSIDEAVAFANATRYGLAAYLFTRNISRAVCISDRLDVGMVGVNRGLMADPAAPFGGIKSSGLGREGGQHALEDFLETKYIALTTD</sequence>
<dbReference type="Pfam" id="PF00171">
    <property type="entry name" value="Aldedh"/>
    <property type="match status" value="1"/>
</dbReference>
<dbReference type="PROSITE" id="PS00687">
    <property type="entry name" value="ALDEHYDE_DEHYDR_GLU"/>
    <property type="match status" value="1"/>
</dbReference>
<evidence type="ECO:0000256" key="2">
    <source>
        <dbReference type="ARBA" id="ARBA00023002"/>
    </source>
</evidence>
<dbReference type="STRING" id="141349.BN1232_05876"/>
<dbReference type="Proteomes" id="UP000199251">
    <property type="component" value="Unassembled WGS sequence"/>
</dbReference>
<dbReference type="FunFam" id="3.40.605.10:FF:000007">
    <property type="entry name" value="NAD/NADP-dependent betaine aldehyde dehydrogenase"/>
    <property type="match status" value="1"/>
</dbReference>
<comment type="similarity">
    <text evidence="1 4">Belongs to the aldehyde dehydrogenase family.</text>
</comment>
<dbReference type="PANTHER" id="PTHR43353:SF5">
    <property type="entry name" value="SUCCINATE-SEMIALDEHYDE DEHYDROGENASE, MITOCHONDRIAL"/>
    <property type="match status" value="1"/>
</dbReference>
<reference evidence="6 7" key="1">
    <citation type="submission" date="2015-03" db="EMBL/GenBank/DDBJ databases">
        <authorList>
            <person name="Urmite Genomes"/>
        </authorList>
    </citation>
    <scope>NUCLEOTIDE SEQUENCE [LARGE SCALE GENOMIC DNA]</scope>
    <source>
        <strain evidence="6 7">CSUR P1491</strain>
    </source>
</reference>
<evidence type="ECO:0000259" key="5">
    <source>
        <dbReference type="Pfam" id="PF00171"/>
    </source>
</evidence>
<gene>
    <name evidence="6" type="ORF">BN1232_05876</name>
</gene>
<dbReference type="InterPro" id="IPR050740">
    <property type="entry name" value="Aldehyde_DH_Superfamily"/>
</dbReference>
<dbReference type="InterPro" id="IPR016162">
    <property type="entry name" value="Ald_DH_N"/>
</dbReference>
<dbReference type="Gene3D" id="3.40.605.10">
    <property type="entry name" value="Aldehyde Dehydrogenase, Chain A, domain 1"/>
    <property type="match status" value="1"/>
</dbReference>
<name>A0A0E4H2U5_MYCLN</name>
<dbReference type="RefSeq" id="WP_244890251.1">
    <property type="nucleotide sequence ID" value="NZ_CTEE01000002.1"/>
</dbReference>
<evidence type="ECO:0000256" key="3">
    <source>
        <dbReference type="PROSITE-ProRule" id="PRU10007"/>
    </source>
</evidence>
<dbReference type="CDD" id="cd07103">
    <property type="entry name" value="ALDH_F5_SSADH_GabD"/>
    <property type="match status" value="1"/>
</dbReference>
<evidence type="ECO:0000313" key="6">
    <source>
        <dbReference type="EMBL" id="CQD23815.1"/>
    </source>
</evidence>
<dbReference type="SUPFAM" id="SSF53720">
    <property type="entry name" value="ALDH-like"/>
    <property type="match status" value="1"/>
</dbReference>
<dbReference type="InterPro" id="IPR029510">
    <property type="entry name" value="Ald_DH_CS_GLU"/>
</dbReference>
<dbReference type="InterPro" id="IPR016160">
    <property type="entry name" value="Ald_DH_CS_CYS"/>
</dbReference>
<dbReference type="PROSITE" id="PS00070">
    <property type="entry name" value="ALDEHYDE_DEHYDR_CYS"/>
    <property type="match status" value="1"/>
</dbReference>
<keyword evidence="2 4" id="KW-0560">Oxidoreductase</keyword>
<dbReference type="InterPro" id="IPR015590">
    <property type="entry name" value="Aldehyde_DH_dom"/>
</dbReference>
<feature type="domain" description="Aldehyde dehydrogenase" evidence="5">
    <location>
        <begin position="28"/>
        <end position="486"/>
    </location>
</feature>
<dbReference type="PANTHER" id="PTHR43353">
    <property type="entry name" value="SUCCINATE-SEMIALDEHYDE DEHYDROGENASE, MITOCHONDRIAL"/>
    <property type="match status" value="1"/>
</dbReference>
<evidence type="ECO:0000313" key="7">
    <source>
        <dbReference type="Proteomes" id="UP000199251"/>
    </source>
</evidence>
<dbReference type="Gene3D" id="3.40.309.10">
    <property type="entry name" value="Aldehyde Dehydrogenase, Chain A, domain 2"/>
    <property type="match status" value="1"/>
</dbReference>
<dbReference type="FunFam" id="3.40.309.10:FF:000004">
    <property type="entry name" value="Succinate-semialdehyde dehydrogenase I"/>
    <property type="match status" value="1"/>
</dbReference>
<proteinExistence type="inferred from homology"/>
<dbReference type="InterPro" id="IPR016163">
    <property type="entry name" value="Ald_DH_C"/>
</dbReference>
<dbReference type="AlphaFoldDB" id="A0A0E4H2U5"/>
<feature type="active site" evidence="3">
    <location>
        <position position="263"/>
    </location>
</feature>
<dbReference type="GO" id="GO:0004777">
    <property type="term" value="F:succinate-semialdehyde dehydrogenase (NAD+) activity"/>
    <property type="evidence" value="ECO:0007669"/>
    <property type="project" value="TreeGrafter"/>
</dbReference>
<evidence type="ECO:0000256" key="4">
    <source>
        <dbReference type="RuleBase" id="RU003345"/>
    </source>
</evidence>
<protein>
    <submittedName>
        <fullName evidence="6">Succinate-semialdehyde dehydrogenase</fullName>
    </submittedName>
</protein>